<dbReference type="Gene3D" id="3.30.60.30">
    <property type="match status" value="1"/>
</dbReference>
<dbReference type="STRING" id="1237149.C900_00790"/>
<dbReference type="Pfam" id="PF00050">
    <property type="entry name" value="Kazal_1"/>
    <property type="match status" value="1"/>
</dbReference>
<dbReference type="PANTHER" id="PTHR21131">
    <property type="entry name" value="SERINE-TYPE ENDOPEPTIDASE INHIBITOR"/>
    <property type="match status" value="1"/>
</dbReference>
<dbReference type="EMBL" id="AMZN01000014">
    <property type="protein sequence ID" value="ELR72829.1"/>
    <property type="molecule type" value="Genomic_DNA"/>
</dbReference>
<dbReference type="Proteomes" id="UP000011135">
    <property type="component" value="Unassembled WGS sequence"/>
</dbReference>
<keyword evidence="1" id="KW-0732">Signal</keyword>
<sequence>MKNLLIIAIVFIAFGCAGSKKAEECIDISKIDPEAVCTMQYDPVCGCDNKTYGNECEAKKAGVISWTKGECEHEENVSER</sequence>
<protein>
    <recommendedName>
        <fullName evidence="2">Kazal-like domain-containing protein</fullName>
    </recommendedName>
</protein>
<organism evidence="3 4">
    <name type="scientific">Fulvivirga imtechensis AK7</name>
    <dbReference type="NCBI Taxonomy" id="1237149"/>
    <lineage>
        <taxon>Bacteria</taxon>
        <taxon>Pseudomonadati</taxon>
        <taxon>Bacteroidota</taxon>
        <taxon>Cytophagia</taxon>
        <taxon>Cytophagales</taxon>
        <taxon>Fulvivirgaceae</taxon>
        <taxon>Fulvivirga</taxon>
    </lineage>
</organism>
<dbReference type="OrthoDB" id="9800302at2"/>
<dbReference type="RefSeq" id="WP_009578489.1">
    <property type="nucleotide sequence ID" value="NZ_AMZN01000014.1"/>
</dbReference>
<dbReference type="CDD" id="cd00104">
    <property type="entry name" value="KAZAL_FS"/>
    <property type="match status" value="1"/>
</dbReference>
<keyword evidence="4" id="KW-1185">Reference proteome</keyword>
<evidence type="ECO:0000313" key="4">
    <source>
        <dbReference type="Proteomes" id="UP000011135"/>
    </source>
</evidence>
<dbReference type="eggNOG" id="ENOG5033BQJ">
    <property type="taxonomic scope" value="Bacteria"/>
</dbReference>
<dbReference type="InterPro" id="IPR036058">
    <property type="entry name" value="Kazal_dom_sf"/>
</dbReference>
<dbReference type="SUPFAM" id="SSF100895">
    <property type="entry name" value="Kazal-type serine protease inhibitors"/>
    <property type="match status" value="1"/>
</dbReference>
<dbReference type="InterPro" id="IPR053265">
    <property type="entry name" value="Serpin"/>
</dbReference>
<reference evidence="3 4" key="1">
    <citation type="submission" date="2012-12" db="EMBL/GenBank/DDBJ databases">
        <title>Genome assembly of Fulvivirga imtechensis AK7.</title>
        <authorList>
            <person name="Nupur N."/>
            <person name="Khatri I."/>
            <person name="Kumar R."/>
            <person name="Subramanian S."/>
            <person name="Pinnaka A."/>
        </authorList>
    </citation>
    <scope>NUCLEOTIDE SEQUENCE [LARGE SCALE GENOMIC DNA]</scope>
    <source>
        <strain evidence="3 4">AK7</strain>
    </source>
</reference>
<name>L8JYW7_9BACT</name>
<accession>L8JYW7</accession>
<dbReference type="PROSITE" id="PS51257">
    <property type="entry name" value="PROKAR_LIPOPROTEIN"/>
    <property type="match status" value="1"/>
</dbReference>
<feature type="chain" id="PRO_5003994311" description="Kazal-like domain-containing protein" evidence="1">
    <location>
        <begin position="23"/>
        <end position="80"/>
    </location>
</feature>
<dbReference type="AlphaFoldDB" id="L8JYW7"/>
<feature type="signal peptide" evidence="1">
    <location>
        <begin position="1"/>
        <end position="22"/>
    </location>
</feature>
<comment type="caution">
    <text evidence="3">The sequence shown here is derived from an EMBL/GenBank/DDBJ whole genome shotgun (WGS) entry which is preliminary data.</text>
</comment>
<evidence type="ECO:0000259" key="2">
    <source>
        <dbReference type="PROSITE" id="PS51465"/>
    </source>
</evidence>
<gene>
    <name evidence="3" type="ORF">C900_00790</name>
</gene>
<dbReference type="PROSITE" id="PS51465">
    <property type="entry name" value="KAZAL_2"/>
    <property type="match status" value="1"/>
</dbReference>
<dbReference type="PANTHER" id="PTHR21131:SF0">
    <property type="entry name" value="GEO10195P1-RELATED"/>
    <property type="match status" value="1"/>
</dbReference>
<dbReference type="SMART" id="SM00280">
    <property type="entry name" value="KAZAL"/>
    <property type="match status" value="1"/>
</dbReference>
<proteinExistence type="predicted"/>
<feature type="domain" description="Kazal-like" evidence="2">
    <location>
        <begin position="19"/>
        <end position="73"/>
    </location>
</feature>
<dbReference type="InterPro" id="IPR002350">
    <property type="entry name" value="Kazal_dom"/>
</dbReference>
<evidence type="ECO:0000256" key="1">
    <source>
        <dbReference type="SAM" id="SignalP"/>
    </source>
</evidence>
<evidence type="ECO:0000313" key="3">
    <source>
        <dbReference type="EMBL" id="ELR72829.1"/>
    </source>
</evidence>